<evidence type="ECO:0000256" key="4">
    <source>
        <dbReference type="ARBA" id="ARBA00022825"/>
    </source>
</evidence>
<protein>
    <submittedName>
        <fullName evidence="8">Peptidase, S41 family</fullName>
        <ecNumber evidence="8">3.4.21.-</ecNumber>
    </submittedName>
</protein>
<dbReference type="EC" id="3.4.21.-" evidence="8"/>
<evidence type="ECO:0000313" key="8">
    <source>
        <dbReference type="EMBL" id="EEF69507.1"/>
    </source>
</evidence>
<dbReference type="InterPro" id="IPR005151">
    <property type="entry name" value="Tail-specific_protease"/>
</dbReference>
<dbReference type="SUPFAM" id="SSF50156">
    <property type="entry name" value="PDZ domain-like"/>
    <property type="match status" value="1"/>
</dbReference>
<accession>B9Y3E3</accession>
<dbReference type="Pfam" id="PF17820">
    <property type="entry name" value="PDZ_6"/>
    <property type="match status" value="1"/>
</dbReference>
<dbReference type="Gene3D" id="3.90.226.10">
    <property type="entry name" value="2-enoyl-CoA Hydratase, Chain A, domain 1"/>
    <property type="match status" value="1"/>
</dbReference>
<dbReference type="STRING" id="545696.HOLDEFILI_00318"/>
<dbReference type="GO" id="GO:0006508">
    <property type="term" value="P:proteolysis"/>
    <property type="evidence" value="ECO:0007669"/>
    <property type="project" value="UniProtKB-KW"/>
</dbReference>
<proteinExistence type="inferred from homology"/>
<dbReference type="SUPFAM" id="SSF52096">
    <property type="entry name" value="ClpP/crotonase"/>
    <property type="match status" value="1"/>
</dbReference>
<evidence type="ECO:0000256" key="3">
    <source>
        <dbReference type="ARBA" id="ARBA00022801"/>
    </source>
</evidence>
<dbReference type="eggNOG" id="COG0793">
    <property type="taxonomic scope" value="Bacteria"/>
</dbReference>
<dbReference type="InterPro" id="IPR036366">
    <property type="entry name" value="PGBDSf"/>
</dbReference>
<dbReference type="NCBIfam" id="TIGR00225">
    <property type="entry name" value="prc"/>
    <property type="match status" value="1"/>
</dbReference>
<dbReference type="InterPro" id="IPR002477">
    <property type="entry name" value="Peptidoglycan-bd-like"/>
</dbReference>
<dbReference type="InterPro" id="IPR036365">
    <property type="entry name" value="PGBD-like_sf"/>
</dbReference>
<dbReference type="SMART" id="SM00245">
    <property type="entry name" value="TSPc"/>
    <property type="match status" value="1"/>
</dbReference>
<dbReference type="InterPro" id="IPR004447">
    <property type="entry name" value="Peptidase_S41A"/>
</dbReference>
<reference evidence="8 9" key="2">
    <citation type="submission" date="2009-02" db="EMBL/GenBank/DDBJ databases">
        <title>Draft genome sequence of Holdemania filiformis DSM 12042.</title>
        <authorList>
            <person name="Sudarsanam P."/>
            <person name="Ley R."/>
            <person name="Guruge J."/>
            <person name="Turnbaugh P.J."/>
            <person name="Mahowald M."/>
            <person name="Liep D."/>
            <person name="Gordon J."/>
        </authorList>
    </citation>
    <scope>NUCLEOTIDE SEQUENCE [LARGE SCALE GENOMIC DNA]</scope>
    <source>
        <strain evidence="8 9">DSM 12042</strain>
    </source>
</reference>
<dbReference type="InterPro" id="IPR041489">
    <property type="entry name" value="PDZ_6"/>
</dbReference>
<dbReference type="PANTHER" id="PTHR32060:SF30">
    <property type="entry name" value="CARBOXY-TERMINAL PROCESSING PROTEASE CTPA"/>
    <property type="match status" value="1"/>
</dbReference>
<feature type="domain" description="PDZ" evidence="7">
    <location>
        <begin position="163"/>
        <end position="230"/>
    </location>
</feature>
<dbReference type="Gene3D" id="3.30.750.44">
    <property type="match status" value="1"/>
</dbReference>
<dbReference type="PANTHER" id="PTHR32060">
    <property type="entry name" value="TAIL-SPECIFIC PROTEASE"/>
    <property type="match status" value="1"/>
</dbReference>
<name>B9Y3E3_9FIRM</name>
<dbReference type="Proteomes" id="UP000005950">
    <property type="component" value="Unassembled WGS sequence"/>
</dbReference>
<dbReference type="SMART" id="SM00228">
    <property type="entry name" value="PDZ"/>
    <property type="match status" value="1"/>
</dbReference>
<sequence length="543" mass="60231">MKKVKADFRLEDENLFKITERSGWNRKLWYNKKTEVTRMSENEKKTVKIKLERHLWPDEMRERQRRKQVTALMIASLAVVFIVGFLLGGTLHPVRSSAGVGGTVNQDKFAQGKLDSIYSIMKNEWYFGKDDENLEQDLIDSALYGMSSSALDPHTTYMSAEQTLAFSTAIDNNFVGIGIQYNASGPKIVTRVFADSPAYHAGVQVGDILMKADGQDLTDLPSDDVADLVRGEAGTQVELEVLRDNEPVTMTITRGEVNNTVYGEMLDGSLGYLEIISFGSTTGVECERYLSMMSEQGLERLIIDLRDNGGGYLDALVSVSSLFLPEDTLIMTQEYKDGRRVESHTTAGQFENIQGIVILINGDTASASEVLTLALKEQRDDVTLIGTQSYGKGSVQVQRPFADGSVLKYTNSRWLSPNEEWINGVGITPDQIVELPPVLQTTTASFMMEEDESYTLDQVSEHVASAQKALAFLDYPAGRSDGYFDASTAQALRWYQSEHNLEASGVLDAATLQSLVSGVRYRWSMDKSVDNQLQKAVSILNGE</sequence>
<reference evidence="8 9" key="1">
    <citation type="submission" date="2008-12" db="EMBL/GenBank/DDBJ databases">
        <authorList>
            <person name="Fulton L."/>
            <person name="Clifton S."/>
            <person name="Fulton B."/>
            <person name="Xu J."/>
            <person name="Minx P."/>
            <person name="Pepin K.H."/>
            <person name="Johnson M."/>
            <person name="Bhonagiri V."/>
            <person name="Nash W.E."/>
            <person name="Mardis E.R."/>
            <person name="Wilson R.K."/>
        </authorList>
    </citation>
    <scope>NUCLEOTIDE SEQUENCE [LARGE SCALE GENOMIC DNA]</scope>
    <source>
        <strain evidence="8 9">DSM 12042</strain>
    </source>
</reference>
<keyword evidence="6" id="KW-0812">Transmembrane</keyword>
<dbReference type="AlphaFoldDB" id="B9Y3E3"/>
<comment type="similarity">
    <text evidence="1 5">Belongs to the peptidase S41A family.</text>
</comment>
<dbReference type="Pfam" id="PF03572">
    <property type="entry name" value="Peptidase_S41"/>
    <property type="match status" value="1"/>
</dbReference>
<comment type="caution">
    <text evidence="8">The sequence shown here is derived from an EMBL/GenBank/DDBJ whole genome shotgun (WGS) entry which is preliminary data.</text>
</comment>
<keyword evidence="3 5" id="KW-0378">Hydrolase</keyword>
<dbReference type="GO" id="GO:0008236">
    <property type="term" value="F:serine-type peptidase activity"/>
    <property type="evidence" value="ECO:0007669"/>
    <property type="project" value="UniProtKB-KW"/>
</dbReference>
<evidence type="ECO:0000256" key="2">
    <source>
        <dbReference type="ARBA" id="ARBA00022670"/>
    </source>
</evidence>
<keyword evidence="4 5" id="KW-0720">Serine protease</keyword>
<evidence type="ECO:0000313" key="9">
    <source>
        <dbReference type="Proteomes" id="UP000005950"/>
    </source>
</evidence>
<evidence type="ECO:0000256" key="5">
    <source>
        <dbReference type="RuleBase" id="RU004404"/>
    </source>
</evidence>
<dbReference type="Gene3D" id="1.10.101.10">
    <property type="entry name" value="PGBD-like superfamily/PGBD"/>
    <property type="match status" value="1"/>
</dbReference>
<dbReference type="GO" id="GO:0030288">
    <property type="term" value="C:outer membrane-bounded periplasmic space"/>
    <property type="evidence" value="ECO:0007669"/>
    <property type="project" value="TreeGrafter"/>
</dbReference>
<dbReference type="InterPro" id="IPR001478">
    <property type="entry name" value="PDZ"/>
</dbReference>
<dbReference type="PROSITE" id="PS50106">
    <property type="entry name" value="PDZ"/>
    <property type="match status" value="1"/>
</dbReference>
<dbReference type="GO" id="GO:0007165">
    <property type="term" value="P:signal transduction"/>
    <property type="evidence" value="ECO:0007669"/>
    <property type="project" value="TreeGrafter"/>
</dbReference>
<keyword evidence="2 5" id="KW-0645">Protease</keyword>
<dbReference type="EMBL" id="ACCF01000016">
    <property type="protein sequence ID" value="EEF69507.1"/>
    <property type="molecule type" value="Genomic_DNA"/>
</dbReference>
<dbReference type="InterPro" id="IPR029045">
    <property type="entry name" value="ClpP/crotonase-like_dom_sf"/>
</dbReference>
<dbReference type="GO" id="GO:0004175">
    <property type="term" value="F:endopeptidase activity"/>
    <property type="evidence" value="ECO:0007669"/>
    <property type="project" value="TreeGrafter"/>
</dbReference>
<evidence type="ECO:0000256" key="6">
    <source>
        <dbReference type="SAM" id="Phobius"/>
    </source>
</evidence>
<keyword evidence="6" id="KW-0472">Membrane</keyword>
<feature type="transmembrane region" description="Helical" evidence="6">
    <location>
        <begin position="69"/>
        <end position="88"/>
    </location>
</feature>
<dbReference type="CDD" id="cd07560">
    <property type="entry name" value="Peptidase_S41_CPP"/>
    <property type="match status" value="1"/>
</dbReference>
<organism evidence="8 9">
    <name type="scientific">Holdemania filiformis DSM 12042</name>
    <dbReference type="NCBI Taxonomy" id="545696"/>
    <lineage>
        <taxon>Bacteria</taxon>
        <taxon>Bacillati</taxon>
        <taxon>Bacillota</taxon>
        <taxon>Erysipelotrichia</taxon>
        <taxon>Erysipelotrichales</taxon>
        <taxon>Erysipelotrichaceae</taxon>
        <taxon>Holdemania</taxon>
    </lineage>
</organism>
<dbReference type="CDD" id="cd06782">
    <property type="entry name" value="cpPDZ_CPP-like"/>
    <property type="match status" value="1"/>
</dbReference>
<dbReference type="InterPro" id="IPR036034">
    <property type="entry name" value="PDZ_sf"/>
</dbReference>
<gene>
    <name evidence="8" type="ORF">HOLDEFILI_00318</name>
</gene>
<keyword evidence="6" id="KW-1133">Transmembrane helix</keyword>
<dbReference type="SUPFAM" id="SSF47090">
    <property type="entry name" value="PGBD-like"/>
    <property type="match status" value="1"/>
</dbReference>
<evidence type="ECO:0000259" key="7">
    <source>
        <dbReference type="PROSITE" id="PS50106"/>
    </source>
</evidence>
<evidence type="ECO:0000256" key="1">
    <source>
        <dbReference type="ARBA" id="ARBA00009179"/>
    </source>
</evidence>
<dbReference type="HOGENOM" id="CLU_017295_3_0_9"/>
<dbReference type="Gene3D" id="2.30.42.10">
    <property type="match status" value="1"/>
</dbReference>
<dbReference type="Pfam" id="PF01471">
    <property type="entry name" value="PG_binding_1"/>
    <property type="match status" value="1"/>
</dbReference>